<dbReference type="PROSITE" id="PS50853">
    <property type="entry name" value="FN3"/>
    <property type="match status" value="1"/>
</dbReference>
<comment type="caution">
    <text evidence="2">The sequence shown here is derived from an EMBL/GenBank/DDBJ whole genome shotgun (WGS) entry which is preliminary data.</text>
</comment>
<dbReference type="Gene3D" id="2.60.40.10">
    <property type="entry name" value="Immunoglobulins"/>
    <property type="match status" value="2"/>
</dbReference>
<dbReference type="Proteomes" id="UP001152795">
    <property type="component" value="Unassembled WGS sequence"/>
</dbReference>
<dbReference type="Pfam" id="PF00041">
    <property type="entry name" value="fn3"/>
    <property type="match status" value="1"/>
</dbReference>
<evidence type="ECO:0000256" key="1">
    <source>
        <dbReference type="SAM" id="MobiDB-lite"/>
    </source>
</evidence>
<keyword evidence="3" id="KW-1185">Reference proteome</keyword>
<dbReference type="GO" id="GO:0016020">
    <property type="term" value="C:membrane"/>
    <property type="evidence" value="ECO:0007669"/>
    <property type="project" value="UniProtKB-SubCell"/>
</dbReference>
<evidence type="ECO:0000313" key="2">
    <source>
        <dbReference type="EMBL" id="CAB4031673.1"/>
    </source>
</evidence>
<dbReference type="InterPro" id="IPR013783">
    <property type="entry name" value="Ig-like_fold"/>
</dbReference>
<evidence type="ECO:0000313" key="3">
    <source>
        <dbReference type="Proteomes" id="UP001152795"/>
    </source>
</evidence>
<feature type="non-terminal residue" evidence="2">
    <location>
        <position position="476"/>
    </location>
</feature>
<feature type="compositionally biased region" description="Acidic residues" evidence="1">
    <location>
        <begin position="27"/>
        <end position="49"/>
    </location>
</feature>
<dbReference type="InterPro" id="IPR036116">
    <property type="entry name" value="FN3_sf"/>
</dbReference>
<protein>
    <submittedName>
        <fullName evidence="2">Tyrosine- phosphatase Lar isoform X2</fullName>
    </submittedName>
</protein>
<gene>
    <name evidence="2" type="ORF">PACLA_8A009786</name>
</gene>
<reference evidence="2" key="1">
    <citation type="submission" date="2020-04" db="EMBL/GenBank/DDBJ databases">
        <authorList>
            <person name="Alioto T."/>
            <person name="Alioto T."/>
            <person name="Gomez Garrido J."/>
        </authorList>
    </citation>
    <scope>NUCLEOTIDE SEQUENCE</scope>
    <source>
        <strain evidence="2">A484AB</strain>
    </source>
</reference>
<proteinExistence type="predicted"/>
<accession>A0A7D9JKP5</accession>
<feature type="region of interest" description="Disordered" evidence="1">
    <location>
        <begin position="25"/>
        <end position="55"/>
    </location>
</feature>
<dbReference type="CDD" id="cd00063">
    <property type="entry name" value="FN3"/>
    <property type="match status" value="2"/>
</dbReference>
<organism evidence="2 3">
    <name type="scientific">Paramuricea clavata</name>
    <name type="common">Red gorgonian</name>
    <name type="synonym">Violescent sea-whip</name>
    <dbReference type="NCBI Taxonomy" id="317549"/>
    <lineage>
        <taxon>Eukaryota</taxon>
        <taxon>Metazoa</taxon>
        <taxon>Cnidaria</taxon>
        <taxon>Anthozoa</taxon>
        <taxon>Octocorallia</taxon>
        <taxon>Malacalcyonacea</taxon>
        <taxon>Plexauridae</taxon>
        <taxon>Paramuricea</taxon>
    </lineage>
</organism>
<dbReference type="EMBL" id="CACRXK020017815">
    <property type="protein sequence ID" value="CAB4031673.1"/>
    <property type="molecule type" value="Genomic_DNA"/>
</dbReference>
<dbReference type="SMART" id="SM00060">
    <property type="entry name" value="FN3"/>
    <property type="match status" value="2"/>
</dbReference>
<dbReference type="PANTHER" id="PTHR46957">
    <property type="entry name" value="CYTOKINE RECEPTOR"/>
    <property type="match status" value="1"/>
</dbReference>
<dbReference type="SUPFAM" id="SSF49265">
    <property type="entry name" value="Fibronectin type III"/>
    <property type="match status" value="2"/>
</dbReference>
<name>A0A7D9JKP5_PARCT</name>
<dbReference type="AlphaFoldDB" id="A0A7D9JKP5"/>
<sequence>MTLTLQFSVALQNSKKHHLKLNKIYGNDDDDDDGDGDDGGGDDGDDDGDYGDKNGGDDFDGYAVTNLTLVVPDFPWDSAYSQTTSPAYRILNENITTLINDIYDYEKDIGFKSVDMKNLQDNGGNLQLTLVLNFTEVGWQNGFGLFRSFNESRFFNRTPEVKDCKFKFQSCHDIVLDEVFPSGDPNRADAYFYPVAEDIEDTYYAGYNIIAYLIGGTRDDVWIGHAKPTTAGRAHGTVHCGPYKLVAITVQLRTLKGAGFRCSNFGLVHTIEGPPSEGPKNLRVVSLSAFNVSVVWGNITEEKRNGIIQKYNIHIHDSNGFLSSRCCVLVNETRIATFPILRPAKKYTVYVCGYTSHHKCGSWASVKFHSTALLPGKAPRNLEVYPSPRTAWLDWKVVHPYYQYGKQISYRIIVKNLRTEELDFGHHVAVQDQSKIDYGRLLDGLKGLTNYQLNVSLINEVGEGPITSFLFATPEG</sequence>
<dbReference type="InterPro" id="IPR050713">
    <property type="entry name" value="RTP_Phos/Ushers"/>
</dbReference>
<dbReference type="InterPro" id="IPR003961">
    <property type="entry name" value="FN3_dom"/>
</dbReference>
<dbReference type="PANTHER" id="PTHR46957:SF3">
    <property type="entry name" value="CYTOKINE RECEPTOR"/>
    <property type="match status" value="1"/>
</dbReference>